<proteinExistence type="predicted"/>
<evidence type="ECO:0008006" key="3">
    <source>
        <dbReference type="Google" id="ProtNLM"/>
    </source>
</evidence>
<accession>A0AAN4ZVL3</accession>
<comment type="caution">
    <text evidence="1">The sequence shown here is derived from an EMBL/GenBank/DDBJ whole genome shotgun (WGS) entry which is preliminary data.</text>
</comment>
<feature type="non-terminal residue" evidence="1">
    <location>
        <position position="118"/>
    </location>
</feature>
<dbReference type="Proteomes" id="UP001328107">
    <property type="component" value="Unassembled WGS sequence"/>
</dbReference>
<keyword evidence="2" id="KW-1185">Reference proteome</keyword>
<dbReference type="InterPro" id="IPR036047">
    <property type="entry name" value="F-box-like_dom_sf"/>
</dbReference>
<dbReference type="SUPFAM" id="SSF81383">
    <property type="entry name" value="F-box domain"/>
    <property type="match status" value="1"/>
</dbReference>
<protein>
    <recommendedName>
        <fullName evidence="3">F-box domain-containing protein</fullName>
    </recommendedName>
</protein>
<evidence type="ECO:0000313" key="1">
    <source>
        <dbReference type="EMBL" id="GMR44445.1"/>
    </source>
</evidence>
<organism evidence="1 2">
    <name type="scientific">Pristionchus mayeri</name>
    <dbReference type="NCBI Taxonomy" id="1317129"/>
    <lineage>
        <taxon>Eukaryota</taxon>
        <taxon>Metazoa</taxon>
        <taxon>Ecdysozoa</taxon>
        <taxon>Nematoda</taxon>
        <taxon>Chromadorea</taxon>
        <taxon>Rhabditida</taxon>
        <taxon>Rhabditina</taxon>
        <taxon>Diplogasteromorpha</taxon>
        <taxon>Diplogasteroidea</taxon>
        <taxon>Neodiplogasteridae</taxon>
        <taxon>Pristionchus</taxon>
    </lineage>
</organism>
<dbReference type="AlphaFoldDB" id="A0AAN4ZVL3"/>
<feature type="non-terminal residue" evidence="1">
    <location>
        <position position="1"/>
    </location>
</feature>
<gene>
    <name evidence="1" type="ORF">PMAYCL1PPCAC_14640</name>
</gene>
<name>A0AAN4ZVL3_9BILA</name>
<dbReference type="EMBL" id="BTRK01000003">
    <property type="protein sequence ID" value="GMR44445.1"/>
    <property type="molecule type" value="Genomic_DNA"/>
</dbReference>
<sequence length="118" mass="13279">SFDELPPELIAIITPNLSYADQLALSQISRYFRQFKPSIIEIPSLSIFMFNGMLMFSASSLDAPSLAQFLSPHANAERMIRKSNPDGTVDCTRGFAFPPSTKYAPLLNARLQYLEFRD</sequence>
<reference evidence="2" key="1">
    <citation type="submission" date="2022-10" db="EMBL/GenBank/DDBJ databases">
        <title>Genome assembly of Pristionchus species.</title>
        <authorList>
            <person name="Yoshida K."/>
            <person name="Sommer R.J."/>
        </authorList>
    </citation>
    <scope>NUCLEOTIDE SEQUENCE [LARGE SCALE GENOMIC DNA]</scope>
    <source>
        <strain evidence="2">RS5460</strain>
    </source>
</reference>
<evidence type="ECO:0000313" key="2">
    <source>
        <dbReference type="Proteomes" id="UP001328107"/>
    </source>
</evidence>